<dbReference type="Proteomes" id="UP001487740">
    <property type="component" value="Unassembled WGS sequence"/>
</dbReference>
<comment type="caution">
    <text evidence="2">The sequence shown here is derived from an EMBL/GenBank/DDBJ whole genome shotgun (WGS) entry which is preliminary data.</text>
</comment>
<protein>
    <submittedName>
        <fullName evidence="2">Uncharacterized protein</fullName>
    </submittedName>
</protein>
<dbReference type="AlphaFoldDB" id="A0AAW0TGV8"/>
<evidence type="ECO:0000313" key="2">
    <source>
        <dbReference type="EMBL" id="KAK8386343.1"/>
    </source>
</evidence>
<dbReference type="EMBL" id="JARAKH010000031">
    <property type="protein sequence ID" value="KAK8386343.1"/>
    <property type="molecule type" value="Genomic_DNA"/>
</dbReference>
<reference evidence="2 3" key="1">
    <citation type="submission" date="2023-03" db="EMBL/GenBank/DDBJ databases">
        <title>High-quality genome of Scylla paramamosain provides insights in environmental adaptation.</title>
        <authorList>
            <person name="Zhang L."/>
        </authorList>
    </citation>
    <scope>NUCLEOTIDE SEQUENCE [LARGE SCALE GENOMIC DNA]</scope>
    <source>
        <strain evidence="2">LZ_2023a</strain>
        <tissue evidence="2">Muscle</tissue>
    </source>
</reference>
<name>A0AAW0TGV8_SCYPA</name>
<evidence type="ECO:0000313" key="3">
    <source>
        <dbReference type="Proteomes" id="UP001487740"/>
    </source>
</evidence>
<evidence type="ECO:0000256" key="1">
    <source>
        <dbReference type="SAM" id="MobiDB-lite"/>
    </source>
</evidence>
<feature type="compositionally biased region" description="Polar residues" evidence="1">
    <location>
        <begin position="114"/>
        <end position="127"/>
    </location>
</feature>
<feature type="region of interest" description="Disordered" evidence="1">
    <location>
        <begin position="54"/>
        <end position="139"/>
    </location>
</feature>
<keyword evidence="3" id="KW-1185">Reference proteome</keyword>
<sequence>MRTQHAALLAKHGGSQADQDRHITYVPVHHHQHHHHHHYHHHYLETNLLAPRISSERLGERTERSLHPAPSFIQPPPSPASTHPPTSPTPNLETEMAPSLPLPSETERQGDFPQMSQIRSEISTSLSPYRAKLSPEVNT</sequence>
<proteinExistence type="predicted"/>
<accession>A0AAW0TGV8</accession>
<gene>
    <name evidence="2" type="ORF">O3P69_010784</name>
</gene>
<feature type="compositionally biased region" description="Basic and acidic residues" evidence="1">
    <location>
        <begin position="54"/>
        <end position="66"/>
    </location>
</feature>
<organism evidence="2 3">
    <name type="scientific">Scylla paramamosain</name>
    <name type="common">Mud crab</name>
    <dbReference type="NCBI Taxonomy" id="85552"/>
    <lineage>
        <taxon>Eukaryota</taxon>
        <taxon>Metazoa</taxon>
        <taxon>Ecdysozoa</taxon>
        <taxon>Arthropoda</taxon>
        <taxon>Crustacea</taxon>
        <taxon>Multicrustacea</taxon>
        <taxon>Malacostraca</taxon>
        <taxon>Eumalacostraca</taxon>
        <taxon>Eucarida</taxon>
        <taxon>Decapoda</taxon>
        <taxon>Pleocyemata</taxon>
        <taxon>Brachyura</taxon>
        <taxon>Eubrachyura</taxon>
        <taxon>Portunoidea</taxon>
        <taxon>Portunidae</taxon>
        <taxon>Portuninae</taxon>
        <taxon>Scylla</taxon>
    </lineage>
</organism>